<feature type="transmembrane region" description="Helical" evidence="1">
    <location>
        <begin position="84"/>
        <end position="106"/>
    </location>
</feature>
<evidence type="ECO:0000256" key="1">
    <source>
        <dbReference type="SAM" id="Phobius"/>
    </source>
</evidence>
<evidence type="ECO:0000313" key="2">
    <source>
        <dbReference type="EMBL" id="PXY41326.1"/>
    </source>
</evidence>
<dbReference type="EMBL" id="QJHK01000005">
    <property type="protein sequence ID" value="PXY41326.1"/>
    <property type="molecule type" value="Genomic_DNA"/>
</dbReference>
<name>A0A2V4BQK8_9FLAO</name>
<feature type="transmembrane region" description="Helical" evidence="1">
    <location>
        <begin position="20"/>
        <end position="41"/>
    </location>
</feature>
<evidence type="ECO:0000313" key="3">
    <source>
        <dbReference type="Proteomes" id="UP000247903"/>
    </source>
</evidence>
<keyword evidence="1" id="KW-1133">Transmembrane helix</keyword>
<feature type="transmembrane region" description="Helical" evidence="1">
    <location>
        <begin position="118"/>
        <end position="135"/>
    </location>
</feature>
<dbReference type="OrthoDB" id="1152765at2"/>
<organism evidence="2 3">
    <name type="scientific">Flavobacterium cheongpyeongense</name>
    <dbReference type="NCBI Taxonomy" id="2212651"/>
    <lineage>
        <taxon>Bacteria</taxon>
        <taxon>Pseudomonadati</taxon>
        <taxon>Bacteroidota</taxon>
        <taxon>Flavobacteriia</taxon>
        <taxon>Flavobacteriales</taxon>
        <taxon>Flavobacteriaceae</taxon>
        <taxon>Flavobacterium</taxon>
    </lineage>
</organism>
<keyword evidence="3" id="KW-1185">Reference proteome</keyword>
<dbReference type="RefSeq" id="WP_110306114.1">
    <property type="nucleotide sequence ID" value="NZ_QJHK01000005.1"/>
</dbReference>
<sequence>MKKIRLYKKIEPVGGNFEQYLRYAILPLLVASYIFYPILYFLGTEAALFYNIILAFTAAYFYKGLRKFSSFLCINSSDQKIRSLISFVVILIILLITNYGFYLLVLYQKNNEFSSINFYSWLVILFGIPLMYYSFKLAQYHYVKKQQDQAFVSIELVISYDLDLFLAIDTIHFVNTVNRKSSDIKITNNIRSYSQKEFMAMKTKSRYYYINKEGFRETVQIPFNANMFLLSWFSYVENKYYCIEIPFPFKKFIEEQEKCSIDKFKVFTGSETKPLYLHLYLNGGFKFFYKDVILIDCPENKEQQISEEHKKMKFG</sequence>
<gene>
    <name evidence="2" type="ORF">DMB65_07950</name>
</gene>
<dbReference type="AlphaFoldDB" id="A0A2V4BQK8"/>
<keyword evidence="1" id="KW-0812">Transmembrane</keyword>
<dbReference type="Proteomes" id="UP000247903">
    <property type="component" value="Unassembled WGS sequence"/>
</dbReference>
<comment type="caution">
    <text evidence="2">The sequence shown here is derived from an EMBL/GenBank/DDBJ whole genome shotgun (WGS) entry which is preliminary data.</text>
</comment>
<proteinExistence type="predicted"/>
<protein>
    <submittedName>
        <fullName evidence="2">Uncharacterized protein</fullName>
    </submittedName>
</protein>
<feature type="transmembrane region" description="Helical" evidence="1">
    <location>
        <begin position="47"/>
        <end position="63"/>
    </location>
</feature>
<keyword evidence="1" id="KW-0472">Membrane</keyword>
<accession>A0A2V4BQK8</accession>
<reference evidence="2 3" key="1">
    <citation type="submission" date="2018-05" db="EMBL/GenBank/DDBJ databases">
        <title>Flavobacterium sp. strain IMCC34759, incomplete genome.</title>
        <authorList>
            <person name="Joung Y."/>
            <person name="Cho J."/>
        </authorList>
    </citation>
    <scope>NUCLEOTIDE SEQUENCE [LARGE SCALE GENOMIC DNA]</scope>
    <source>
        <strain evidence="2 3">IMCC34759</strain>
    </source>
</reference>